<protein>
    <recommendedName>
        <fullName evidence="6">Cyclin-like domain-containing protein</fullName>
    </recommendedName>
</protein>
<dbReference type="InterPro" id="IPR006671">
    <property type="entry name" value="Cyclin_N"/>
</dbReference>
<dbReference type="Pfam" id="PF00134">
    <property type="entry name" value="Cyclin_N"/>
    <property type="match status" value="1"/>
</dbReference>
<dbReference type="GO" id="GO:0005634">
    <property type="term" value="C:nucleus"/>
    <property type="evidence" value="ECO:0000318"/>
    <property type="project" value="GO_Central"/>
</dbReference>
<feature type="domain" description="Cyclin-like" evidence="6">
    <location>
        <begin position="81"/>
        <end position="169"/>
    </location>
</feature>
<dbReference type="eggNOG" id="KOG0656">
    <property type="taxonomic scope" value="Eukaryota"/>
</dbReference>
<dbReference type="InterPro" id="IPR013763">
    <property type="entry name" value="Cyclin-like_dom"/>
</dbReference>
<dbReference type="Gene3D" id="1.10.472.10">
    <property type="entry name" value="Cyclin-like"/>
    <property type="match status" value="2"/>
</dbReference>
<dbReference type="HOGENOM" id="CLU_048040_1_3_1"/>
<dbReference type="FunFam" id="1.10.472.10:FF:000060">
    <property type="entry name" value="D6-type cyclin"/>
    <property type="match status" value="1"/>
</dbReference>
<dbReference type="OMA" id="ISALWCT"/>
<keyword evidence="2" id="KW-0132">Cell division</keyword>
<dbReference type="SUPFAM" id="SSF47954">
    <property type="entry name" value="Cyclin-like"/>
    <property type="match status" value="1"/>
</dbReference>
<dbReference type="EMBL" id="FN595991">
    <property type="protein sequence ID" value="CBI30518.3"/>
    <property type="molecule type" value="Genomic_DNA"/>
</dbReference>
<evidence type="ECO:0000256" key="4">
    <source>
        <dbReference type="ARBA" id="ARBA00023306"/>
    </source>
</evidence>
<dbReference type="GO" id="GO:0051301">
    <property type="term" value="P:cell division"/>
    <property type="evidence" value="ECO:0007669"/>
    <property type="project" value="UniProtKB-KW"/>
</dbReference>
<keyword evidence="3 5" id="KW-0195">Cyclin</keyword>
<evidence type="ECO:0000256" key="1">
    <source>
        <dbReference type="ARBA" id="ARBA00009065"/>
    </source>
</evidence>
<evidence type="ECO:0000313" key="7">
    <source>
        <dbReference type="EMBL" id="CBI30518.3"/>
    </source>
</evidence>
<evidence type="ECO:0000256" key="5">
    <source>
        <dbReference type="RuleBase" id="RU000383"/>
    </source>
</evidence>
<dbReference type="GO" id="GO:0000082">
    <property type="term" value="P:G1/S transition of mitotic cell cycle"/>
    <property type="evidence" value="ECO:0000318"/>
    <property type="project" value="GO_Central"/>
</dbReference>
<dbReference type="InterPro" id="IPR004367">
    <property type="entry name" value="Cyclin_C-dom"/>
</dbReference>
<reference evidence="8" key="1">
    <citation type="journal article" date="2007" name="Nature">
        <title>The grapevine genome sequence suggests ancestral hexaploidization in major angiosperm phyla.</title>
        <authorList>
            <consortium name="The French-Italian Public Consortium for Grapevine Genome Characterization."/>
            <person name="Jaillon O."/>
            <person name="Aury J.-M."/>
            <person name="Noel B."/>
            <person name="Policriti A."/>
            <person name="Clepet C."/>
            <person name="Casagrande A."/>
            <person name="Choisne N."/>
            <person name="Aubourg S."/>
            <person name="Vitulo N."/>
            <person name="Jubin C."/>
            <person name="Vezzi A."/>
            <person name="Legeai F."/>
            <person name="Hugueney P."/>
            <person name="Dasilva C."/>
            <person name="Horner D."/>
            <person name="Mica E."/>
            <person name="Jublot D."/>
            <person name="Poulain J."/>
            <person name="Bruyere C."/>
            <person name="Billault A."/>
            <person name="Segurens B."/>
            <person name="Gouyvenoux M."/>
            <person name="Ugarte E."/>
            <person name="Cattonaro F."/>
            <person name="Anthouard V."/>
            <person name="Vico V."/>
            <person name="Del Fabbro C."/>
            <person name="Alaux M."/>
            <person name="Di Gaspero G."/>
            <person name="Dumas V."/>
            <person name="Felice N."/>
            <person name="Paillard S."/>
            <person name="Juman I."/>
            <person name="Moroldo M."/>
            <person name="Scalabrin S."/>
            <person name="Canaguier A."/>
            <person name="Le Clainche I."/>
            <person name="Malacrida G."/>
            <person name="Durand E."/>
            <person name="Pesole G."/>
            <person name="Laucou V."/>
            <person name="Chatelet P."/>
            <person name="Merdinoglu D."/>
            <person name="Delledonne M."/>
            <person name="Pezzotti M."/>
            <person name="Lecharny A."/>
            <person name="Scarpelli C."/>
            <person name="Artiguenave F."/>
            <person name="Pe M.E."/>
            <person name="Valle G."/>
            <person name="Morgante M."/>
            <person name="Caboche M."/>
            <person name="Adam-Blondon A.-F."/>
            <person name="Weissenbach J."/>
            <person name="Quetier F."/>
            <person name="Wincker P."/>
        </authorList>
    </citation>
    <scope>NUCLEOTIDE SEQUENCE [LARGE SCALE GENOMIC DNA]</scope>
    <source>
        <strain evidence="8">cv. Pinot noir / PN40024</strain>
    </source>
</reference>
<accession>D7THK2</accession>
<dbReference type="PaxDb" id="29760-VIT_08s0007g00790.t01"/>
<dbReference type="InterPro" id="IPR039361">
    <property type="entry name" value="Cyclin"/>
</dbReference>
<gene>
    <name evidence="7" type="ordered locus">VIT_08s0007g00790</name>
</gene>
<keyword evidence="8" id="KW-1185">Reference proteome</keyword>
<evidence type="ECO:0000313" key="8">
    <source>
        <dbReference type="Proteomes" id="UP000009183"/>
    </source>
</evidence>
<dbReference type="InterPro" id="IPR036915">
    <property type="entry name" value="Cyclin-like_sf"/>
</dbReference>
<keyword evidence="4" id="KW-0131">Cell cycle</keyword>
<dbReference type="CDD" id="cd20544">
    <property type="entry name" value="CYCLIN_AtCycD-like_rpt2"/>
    <property type="match status" value="1"/>
</dbReference>
<name>D7THK2_VITVI</name>
<dbReference type="PANTHER" id="PTHR10177">
    <property type="entry name" value="CYCLINS"/>
    <property type="match status" value="1"/>
</dbReference>
<evidence type="ECO:0000256" key="2">
    <source>
        <dbReference type="ARBA" id="ARBA00022618"/>
    </source>
</evidence>
<dbReference type="AlphaFoldDB" id="D7THK2"/>
<dbReference type="InParanoid" id="D7THK2"/>
<evidence type="ECO:0000259" key="6">
    <source>
        <dbReference type="SMART" id="SM00385"/>
    </source>
</evidence>
<dbReference type="GO" id="GO:0000307">
    <property type="term" value="C:cyclin-dependent protein kinase holoenzyme complex"/>
    <property type="evidence" value="ECO:0000318"/>
    <property type="project" value="GO_Central"/>
</dbReference>
<comment type="similarity">
    <text evidence="1">Belongs to the cyclin family. Cyclin D subfamily.</text>
</comment>
<dbReference type="SMART" id="SM00385">
    <property type="entry name" value="CYCLIN"/>
    <property type="match status" value="1"/>
</dbReference>
<dbReference type="OrthoDB" id="62at2759"/>
<dbReference type="Pfam" id="PF02984">
    <property type="entry name" value="Cyclin_C"/>
    <property type="match status" value="1"/>
</dbReference>
<dbReference type="STRING" id="29760.D7THK2"/>
<proteinExistence type="inferred from homology"/>
<evidence type="ECO:0000256" key="3">
    <source>
        <dbReference type="ARBA" id="ARBA00023127"/>
    </source>
</evidence>
<dbReference type="Proteomes" id="UP000009183">
    <property type="component" value="Chromosome 8"/>
</dbReference>
<organism evidence="7 8">
    <name type="scientific">Vitis vinifera</name>
    <name type="common">Grape</name>
    <dbReference type="NCBI Taxonomy" id="29760"/>
    <lineage>
        <taxon>Eukaryota</taxon>
        <taxon>Viridiplantae</taxon>
        <taxon>Streptophyta</taxon>
        <taxon>Embryophyta</taxon>
        <taxon>Tracheophyta</taxon>
        <taxon>Spermatophyta</taxon>
        <taxon>Magnoliopsida</taxon>
        <taxon>eudicotyledons</taxon>
        <taxon>Gunneridae</taxon>
        <taxon>Pentapetalae</taxon>
        <taxon>rosids</taxon>
        <taxon>Vitales</taxon>
        <taxon>Vitaceae</taxon>
        <taxon>Viteae</taxon>
        <taxon>Vitis</taxon>
    </lineage>
</organism>
<dbReference type="GO" id="GO:0016538">
    <property type="term" value="F:cyclin-dependent protein serine/threonine kinase regulator activity"/>
    <property type="evidence" value="ECO:0000318"/>
    <property type="project" value="GO_Central"/>
</dbReference>
<dbReference type="FunCoup" id="D7THK2">
    <property type="interactions" value="315"/>
</dbReference>
<dbReference type="GO" id="GO:0005737">
    <property type="term" value="C:cytoplasm"/>
    <property type="evidence" value="ECO:0000318"/>
    <property type="project" value="GO_Central"/>
</dbReference>
<sequence length="338" mass="39110">MESLLCDEIWLTSPVTPDPPCRAPMQPNFDIYASSFYTTKQDREQALAICMRQELSYMPEPEYAHRLRFDDMGISRFRVIQWIIKSRSRLNLSLETVFSAANYLDRFISMNQWHGWKYWMVELLSVACLSVASKFTESFTPSFDEIQMEDLEHSFESSTIQRMELTLLQALGWRLRSTTPYTFAELLLWSIDSLQPYLHQELITRVTDLLLHSLSDSKFLDFRPSVVAVSAIRCCSEELLSSKSDASVMTYLTDFIPPEQKDDLARCQKIMELRMTDPLYKIKVCGNSKYCPSSPITVLTMKGTNTCDCHVNLSVSKMQSGSNINFRSNLRKRMREGH</sequence>